<reference evidence="3 4" key="1">
    <citation type="journal article" date="2018" name="Mol. Biol. Evol.">
        <title>Broad Genomic Sampling Reveals a Smut Pathogenic Ancestry of the Fungal Clade Ustilaginomycotina.</title>
        <authorList>
            <person name="Kijpornyongpan T."/>
            <person name="Mondo S.J."/>
            <person name="Barry K."/>
            <person name="Sandor L."/>
            <person name="Lee J."/>
            <person name="Lipzen A."/>
            <person name="Pangilinan J."/>
            <person name="LaButti K."/>
            <person name="Hainaut M."/>
            <person name="Henrissat B."/>
            <person name="Grigoriev I.V."/>
            <person name="Spatafora J.W."/>
            <person name="Aime M.C."/>
        </authorList>
    </citation>
    <scope>NUCLEOTIDE SEQUENCE [LARGE SCALE GENOMIC DNA]</scope>
    <source>
        <strain evidence="3 4">MCA 4186</strain>
    </source>
</reference>
<gene>
    <name evidence="3" type="ORF">FA09DRAFT_328528</name>
</gene>
<evidence type="ECO:0000313" key="3">
    <source>
        <dbReference type="EMBL" id="PWN99744.1"/>
    </source>
</evidence>
<protein>
    <submittedName>
        <fullName evidence="3">Anthranilate synthase component</fullName>
    </submittedName>
</protein>
<dbReference type="PRINTS" id="PR00095">
    <property type="entry name" value="ANTSNTHASEI"/>
</dbReference>
<feature type="domain" description="Anthranilate synthase component I N-terminal" evidence="2">
    <location>
        <begin position="46"/>
        <end position="179"/>
    </location>
</feature>
<dbReference type="Gene3D" id="3.60.120.10">
    <property type="entry name" value="Anthranilate synthase"/>
    <property type="match status" value="1"/>
</dbReference>
<dbReference type="PANTHER" id="PTHR11236">
    <property type="entry name" value="AMINOBENZOATE/ANTHRANILATE SYNTHASE"/>
    <property type="match status" value="1"/>
</dbReference>
<evidence type="ECO:0000313" key="4">
    <source>
        <dbReference type="Proteomes" id="UP000245946"/>
    </source>
</evidence>
<evidence type="ECO:0000259" key="2">
    <source>
        <dbReference type="Pfam" id="PF04715"/>
    </source>
</evidence>
<dbReference type="InterPro" id="IPR019999">
    <property type="entry name" value="Anth_synth_I-like"/>
</dbReference>
<dbReference type="GO" id="GO:0000162">
    <property type="term" value="P:L-tryptophan biosynthetic process"/>
    <property type="evidence" value="ECO:0007669"/>
    <property type="project" value="TreeGrafter"/>
</dbReference>
<dbReference type="OrthoDB" id="1865897at2759"/>
<dbReference type="InterPro" id="IPR015890">
    <property type="entry name" value="Chorismate_C"/>
</dbReference>
<organism evidence="3 4">
    <name type="scientific">Tilletiopsis washingtonensis</name>
    <dbReference type="NCBI Taxonomy" id="58919"/>
    <lineage>
        <taxon>Eukaryota</taxon>
        <taxon>Fungi</taxon>
        <taxon>Dikarya</taxon>
        <taxon>Basidiomycota</taxon>
        <taxon>Ustilaginomycotina</taxon>
        <taxon>Exobasidiomycetes</taxon>
        <taxon>Entylomatales</taxon>
        <taxon>Entylomatales incertae sedis</taxon>
        <taxon>Tilletiopsis</taxon>
    </lineage>
</organism>
<evidence type="ECO:0000259" key="1">
    <source>
        <dbReference type="Pfam" id="PF00425"/>
    </source>
</evidence>
<sequence>MADTLRPSLEEAQALLLGSASGSSAAAAAAPPAGNTLPVYATLPADLLTPVMAYLRLSHGADTQRRSFLCESVVGGEKVARYSFAGVDPYKVIRTGPSLPISGDPLRAVEAELAPYRYIALPALPRFTGGAMGYIAYDCVAHFEPRTARPLSDPLGIPEAVFLLCDSLVVFDHMYQTLKVVSHVHVPDGSLPAERAEAEKHIASLYEAAGRKVAAMVAELSRPDTPVPRQMRVSPGAEAVSNVGREGYKSFVRSLRKHIVAGDIIQAVPSQRLARPTDVHPFNIYRTLRTVNPSPYMFYLDVGDARIVGASPETLCKVEKGKVAVHAIAGTVKRGGTDEEDEALADSLLASTKDRAEHVMLVDLARNDISRVCDPHTTVVESFMKVEKFSHVMHLTSRVTGMLRAGKSRFDALRSIFPAGTVSGAPKIRAIELISELEGERRGVYAGAVGHIDFSDDMDVCIAIRTMTFVQKEGSEAHTAYLQAGGGIVYDSVEEDEYIETINKLGANVRCLQQAEDFWIAQQRAQDMAVQSDER</sequence>
<proteinExistence type="predicted"/>
<feature type="domain" description="Chorismate-utilising enzyme C-terminal" evidence="1">
    <location>
        <begin position="245"/>
        <end position="504"/>
    </location>
</feature>
<accession>A0A316ZFC8</accession>
<name>A0A316ZFC8_9BASI</name>
<dbReference type="Pfam" id="PF00425">
    <property type="entry name" value="Chorismate_bind"/>
    <property type="match status" value="1"/>
</dbReference>
<dbReference type="STRING" id="58919.A0A316ZFC8"/>
<dbReference type="PANTHER" id="PTHR11236:SF9">
    <property type="entry name" value="ANTHRANILATE SYNTHASE COMPONENT 1"/>
    <property type="match status" value="1"/>
</dbReference>
<dbReference type="InterPro" id="IPR005801">
    <property type="entry name" value="ADC_synthase"/>
</dbReference>
<dbReference type="EMBL" id="KZ819287">
    <property type="protein sequence ID" value="PWN99744.1"/>
    <property type="molecule type" value="Genomic_DNA"/>
</dbReference>
<keyword evidence="4" id="KW-1185">Reference proteome</keyword>
<dbReference type="AlphaFoldDB" id="A0A316ZFC8"/>
<dbReference type="Pfam" id="PF04715">
    <property type="entry name" value="Anth_synt_I_N"/>
    <property type="match status" value="1"/>
</dbReference>
<dbReference type="RefSeq" id="XP_025600023.1">
    <property type="nucleotide sequence ID" value="XM_025741807.1"/>
</dbReference>
<dbReference type="InterPro" id="IPR006805">
    <property type="entry name" value="Anth_synth_I_N"/>
</dbReference>
<dbReference type="SUPFAM" id="SSF56322">
    <property type="entry name" value="ADC synthase"/>
    <property type="match status" value="1"/>
</dbReference>
<dbReference type="GeneID" id="37269351"/>
<dbReference type="Proteomes" id="UP000245946">
    <property type="component" value="Unassembled WGS sequence"/>
</dbReference>